<protein>
    <submittedName>
        <fullName evidence="1">Uncharacterized protein</fullName>
    </submittedName>
</protein>
<evidence type="ECO:0000313" key="2">
    <source>
        <dbReference type="Proteomes" id="UP000652761"/>
    </source>
</evidence>
<dbReference type="EMBL" id="NMUH01009092">
    <property type="protein sequence ID" value="MQM19659.1"/>
    <property type="molecule type" value="Genomic_DNA"/>
</dbReference>
<keyword evidence="2" id="KW-1185">Reference proteome</keyword>
<gene>
    <name evidence="1" type="ORF">Taro_052669</name>
</gene>
<proteinExistence type="predicted"/>
<dbReference type="AlphaFoldDB" id="A0A843XJA3"/>
<evidence type="ECO:0000313" key="1">
    <source>
        <dbReference type="EMBL" id="MQM19659.1"/>
    </source>
</evidence>
<accession>A0A843XJA3</accession>
<comment type="caution">
    <text evidence="1">The sequence shown here is derived from an EMBL/GenBank/DDBJ whole genome shotgun (WGS) entry which is preliminary data.</text>
</comment>
<dbReference type="Proteomes" id="UP000652761">
    <property type="component" value="Unassembled WGS sequence"/>
</dbReference>
<name>A0A843XJA3_COLES</name>
<sequence length="171" mass="18826">MVAMGVGVAFLSWRPKVRAALTRPGQPSHSGFSVFEGTCSWCLERGGGCHSDVKAPTGRLYLWRRTTLEPPSAEDTTCREVACRRDIITTLSSVAAWSQRLGLPQQRRDRVGCRDKVAMARYITTTAETCYVLAKSVFCGVFAVFSSYCTRGTCETSQQQQGACRAEEIGR</sequence>
<organism evidence="1 2">
    <name type="scientific">Colocasia esculenta</name>
    <name type="common">Wild taro</name>
    <name type="synonym">Arum esculentum</name>
    <dbReference type="NCBI Taxonomy" id="4460"/>
    <lineage>
        <taxon>Eukaryota</taxon>
        <taxon>Viridiplantae</taxon>
        <taxon>Streptophyta</taxon>
        <taxon>Embryophyta</taxon>
        <taxon>Tracheophyta</taxon>
        <taxon>Spermatophyta</taxon>
        <taxon>Magnoliopsida</taxon>
        <taxon>Liliopsida</taxon>
        <taxon>Araceae</taxon>
        <taxon>Aroideae</taxon>
        <taxon>Colocasieae</taxon>
        <taxon>Colocasia</taxon>
    </lineage>
</organism>
<reference evidence="1" key="1">
    <citation type="submission" date="2017-07" db="EMBL/GenBank/DDBJ databases">
        <title>Taro Niue Genome Assembly and Annotation.</title>
        <authorList>
            <person name="Atibalentja N."/>
            <person name="Keating K."/>
            <person name="Fields C.J."/>
        </authorList>
    </citation>
    <scope>NUCLEOTIDE SEQUENCE</scope>
    <source>
        <strain evidence="1">Niue_2</strain>
        <tissue evidence="1">Leaf</tissue>
    </source>
</reference>